<dbReference type="EMBL" id="FXSZ01000005">
    <property type="protein sequence ID" value="SMO65935.1"/>
    <property type="molecule type" value="Genomic_DNA"/>
</dbReference>
<dbReference type="Proteomes" id="UP000315971">
    <property type="component" value="Unassembled WGS sequence"/>
</dbReference>
<evidence type="ECO:0000256" key="3">
    <source>
        <dbReference type="ARBA" id="ARBA00022692"/>
    </source>
</evidence>
<dbReference type="SUPFAM" id="SSF53850">
    <property type="entry name" value="Periplasmic binding protein-like II"/>
    <property type="match status" value="1"/>
</dbReference>
<comment type="subcellular location">
    <subcellularLocation>
        <location evidence="1">Cell membrane</location>
        <topology evidence="1">Multi-pass membrane protein</topology>
    </subcellularLocation>
</comment>
<evidence type="ECO:0000259" key="7">
    <source>
        <dbReference type="Pfam" id="PF12698"/>
    </source>
</evidence>
<dbReference type="GO" id="GO:0140359">
    <property type="term" value="F:ABC-type transporter activity"/>
    <property type="evidence" value="ECO:0007669"/>
    <property type="project" value="InterPro"/>
</dbReference>
<proteinExistence type="predicted"/>
<organism evidence="8 9">
    <name type="scientific">Solitalea koreensis</name>
    <dbReference type="NCBI Taxonomy" id="543615"/>
    <lineage>
        <taxon>Bacteria</taxon>
        <taxon>Pseudomonadati</taxon>
        <taxon>Bacteroidota</taxon>
        <taxon>Sphingobacteriia</taxon>
        <taxon>Sphingobacteriales</taxon>
        <taxon>Sphingobacteriaceae</taxon>
        <taxon>Solitalea</taxon>
    </lineage>
</organism>
<accession>A0A521D2L2</accession>
<dbReference type="RefSeq" id="WP_142603816.1">
    <property type="nucleotide sequence ID" value="NZ_FXSZ01000005.1"/>
</dbReference>
<sequence>MNKILLIISREYLSRVKKKSFIIMTFLVPLIIMAMYGLIGYLILKGNEISGPKNVIVIDESGVFKNKLTNDAGLNFTYLNISINEAKKNIKTDGNNYLLYIPKFEGNDLSGVELFSEKQAGFSVTGTIEKQLEYIIHERRLIQAGIDEKLLSNLKTNIVVDTKKITSTGEEEGSSGAAFGIGLACSILIYMFIFIYGVQVMRGVIEEKTNRIVEVVISSVKPFQLMMGKIIGIALVGLTQFLLWVVLSTTVTTVISKQLMPKTQLEQLQKAPIAATTVQHANNGTTDVLSGALKAIETINFPLIIGCFLFYFLGGYLLYSAFFAAIGSAVDSETETQQFMLPVTMPLIFAFIFSINFVVNNPDSPISFWMSMIPLFSPVVMMVRIPFGVPTWEIILSMGLLVAGFFLTVWLAAKIYRTGILMYGKRASWKELGKWLFYK</sequence>
<dbReference type="Gene3D" id="3.40.190.10">
    <property type="entry name" value="Periplasmic binding protein-like II"/>
    <property type="match status" value="1"/>
</dbReference>
<feature type="transmembrane region" description="Helical" evidence="6">
    <location>
        <begin position="394"/>
        <end position="413"/>
    </location>
</feature>
<protein>
    <submittedName>
        <fullName evidence="8">ABC-2 type transport system permease protein</fullName>
    </submittedName>
</protein>
<dbReference type="PANTHER" id="PTHR30294">
    <property type="entry name" value="MEMBRANE COMPONENT OF ABC TRANSPORTER YHHJ-RELATED"/>
    <property type="match status" value="1"/>
</dbReference>
<dbReference type="InterPro" id="IPR051449">
    <property type="entry name" value="ABC-2_transporter_component"/>
</dbReference>
<keyword evidence="3 6" id="KW-0812">Transmembrane</keyword>
<feature type="transmembrane region" description="Helical" evidence="6">
    <location>
        <begin position="303"/>
        <end position="327"/>
    </location>
</feature>
<dbReference type="OrthoDB" id="9768837at2"/>
<evidence type="ECO:0000313" key="9">
    <source>
        <dbReference type="Proteomes" id="UP000315971"/>
    </source>
</evidence>
<evidence type="ECO:0000256" key="6">
    <source>
        <dbReference type="SAM" id="Phobius"/>
    </source>
</evidence>
<evidence type="ECO:0000256" key="2">
    <source>
        <dbReference type="ARBA" id="ARBA00022475"/>
    </source>
</evidence>
<dbReference type="Pfam" id="PF12698">
    <property type="entry name" value="ABC2_membrane_3"/>
    <property type="match status" value="1"/>
</dbReference>
<keyword evidence="4 6" id="KW-1133">Transmembrane helix</keyword>
<dbReference type="PANTHER" id="PTHR30294:SF29">
    <property type="entry name" value="MULTIDRUG ABC TRANSPORTER PERMEASE YBHS-RELATED"/>
    <property type="match status" value="1"/>
</dbReference>
<dbReference type="InterPro" id="IPR013525">
    <property type="entry name" value="ABC2_TM"/>
</dbReference>
<evidence type="ECO:0000313" key="8">
    <source>
        <dbReference type="EMBL" id="SMO65935.1"/>
    </source>
</evidence>
<feature type="transmembrane region" description="Helical" evidence="6">
    <location>
        <begin position="177"/>
        <end position="198"/>
    </location>
</feature>
<evidence type="ECO:0000256" key="4">
    <source>
        <dbReference type="ARBA" id="ARBA00022989"/>
    </source>
</evidence>
<feature type="domain" description="ABC-2 type transporter transmembrane" evidence="7">
    <location>
        <begin position="19"/>
        <end position="413"/>
    </location>
</feature>
<feature type="transmembrane region" description="Helical" evidence="6">
    <location>
        <begin position="366"/>
        <end position="387"/>
    </location>
</feature>
<keyword evidence="9" id="KW-1185">Reference proteome</keyword>
<feature type="transmembrane region" description="Helical" evidence="6">
    <location>
        <begin position="21"/>
        <end position="44"/>
    </location>
</feature>
<dbReference type="GO" id="GO:0005886">
    <property type="term" value="C:plasma membrane"/>
    <property type="evidence" value="ECO:0007669"/>
    <property type="project" value="UniProtKB-SubCell"/>
</dbReference>
<gene>
    <name evidence="8" type="ORF">SAMN06265350_105200</name>
</gene>
<reference evidence="8 9" key="1">
    <citation type="submission" date="2017-05" db="EMBL/GenBank/DDBJ databases">
        <authorList>
            <person name="Varghese N."/>
            <person name="Submissions S."/>
        </authorList>
    </citation>
    <scope>NUCLEOTIDE SEQUENCE [LARGE SCALE GENOMIC DNA]</scope>
    <source>
        <strain evidence="8 9">DSM 21342</strain>
    </source>
</reference>
<keyword evidence="2" id="KW-1003">Cell membrane</keyword>
<keyword evidence="5 6" id="KW-0472">Membrane</keyword>
<evidence type="ECO:0000256" key="5">
    <source>
        <dbReference type="ARBA" id="ARBA00023136"/>
    </source>
</evidence>
<evidence type="ECO:0000256" key="1">
    <source>
        <dbReference type="ARBA" id="ARBA00004651"/>
    </source>
</evidence>
<name>A0A521D2L2_9SPHI</name>
<feature type="transmembrane region" description="Helical" evidence="6">
    <location>
        <begin position="230"/>
        <end position="255"/>
    </location>
</feature>
<dbReference type="AlphaFoldDB" id="A0A521D2L2"/>
<feature type="transmembrane region" description="Helical" evidence="6">
    <location>
        <begin position="339"/>
        <end position="360"/>
    </location>
</feature>